<dbReference type="NCBIfam" id="NF038214">
    <property type="entry name" value="IS21_help_AAA"/>
    <property type="match status" value="1"/>
</dbReference>
<dbReference type="InterPro" id="IPR047661">
    <property type="entry name" value="IstB"/>
</dbReference>
<organism evidence="5 6">
    <name type="scientific">Acetomicrobium thermoterrenum DSM 13490</name>
    <dbReference type="NCBI Taxonomy" id="1120987"/>
    <lineage>
        <taxon>Bacteria</taxon>
        <taxon>Thermotogati</taxon>
        <taxon>Synergistota</taxon>
        <taxon>Synergistia</taxon>
        <taxon>Synergistales</taxon>
        <taxon>Acetomicrobiaceae</taxon>
        <taxon>Acetomicrobium</taxon>
    </lineage>
</organism>
<dbReference type="PANTHER" id="PTHR30050:SF4">
    <property type="entry name" value="ATP-BINDING PROTEIN RV3427C IN INSERTION SEQUENCE-RELATED"/>
    <property type="match status" value="1"/>
</dbReference>
<comment type="similarity">
    <text evidence="1">Belongs to the IS21/IS1162 putative ATP-binding protein family.</text>
</comment>
<gene>
    <name evidence="5" type="ORF">SAMN03080603_00175</name>
</gene>
<keyword evidence="3" id="KW-0067">ATP-binding</keyword>
<evidence type="ECO:0000259" key="4">
    <source>
        <dbReference type="SMART" id="SM00382"/>
    </source>
</evidence>
<keyword evidence="6" id="KW-1185">Reference proteome</keyword>
<reference evidence="6" key="1">
    <citation type="submission" date="2016-10" db="EMBL/GenBank/DDBJ databases">
        <authorList>
            <person name="Varghese N."/>
            <person name="Submissions S."/>
        </authorList>
    </citation>
    <scope>NUCLEOTIDE SEQUENCE [LARGE SCALE GENOMIC DNA]</scope>
    <source>
        <strain evidence="6">DSM 13490</strain>
    </source>
</reference>
<dbReference type="InterPro" id="IPR027417">
    <property type="entry name" value="P-loop_NTPase"/>
</dbReference>
<dbReference type="GO" id="GO:0005524">
    <property type="term" value="F:ATP binding"/>
    <property type="evidence" value="ECO:0007669"/>
    <property type="project" value="UniProtKB-KW"/>
</dbReference>
<protein>
    <submittedName>
        <fullName evidence="5">IstB transposition helper protein</fullName>
    </submittedName>
</protein>
<dbReference type="SMART" id="SM00382">
    <property type="entry name" value="AAA"/>
    <property type="match status" value="1"/>
</dbReference>
<dbReference type="Gene3D" id="3.40.50.300">
    <property type="entry name" value="P-loop containing nucleotide triphosphate hydrolases"/>
    <property type="match status" value="1"/>
</dbReference>
<evidence type="ECO:0000256" key="3">
    <source>
        <dbReference type="ARBA" id="ARBA00022840"/>
    </source>
</evidence>
<dbReference type="InterPro" id="IPR028350">
    <property type="entry name" value="DNAC/IstB-like"/>
</dbReference>
<dbReference type="Proteomes" id="UP000199266">
    <property type="component" value="Unassembled WGS sequence"/>
</dbReference>
<dbReference type="RefSeq" id="WP_091459880.1">
    <property type="nucleotide sequence ID" value="NZ_FNPD01000001.1"/>
</dbReference>
<dbReference type="InterPro" id="IPR003593">
    <property type="entry name" value="AAA+_ATPase"/>
</dbReference>
<proteinExistence type="inferred from homology"/>
<keyword evidence="2" id="KW-0547">Nucleotide-binding</keyword>
<sequence>MIELEMTKTNLESLGLTAAAKYLDAFLERAQGENYTYLSFLNELLEAEVAERQRRNIEVRSKLSRLPHKKTLQEFDFNFQPGVDEKLVKELATMAFAYRAENVVLLGPPGVGKTHLAVGLSMEALSRGISVYFTTLMRMVEDLKRAYENQSLMRRMKVYSSPKLLVIDEVGYLPLDSLGSSLFFQLISARYERGSIILTSNKGFGEWGELLGDPVLATAVLDRLLHHAHIINIRGNSYRLKDRAKTGLYKNPQANV</sequence>
<dbReference type="CDD" id="cd00009">
    <property type="entry name" value="AAA"/>
    <property type="match status" value="1"/>
</dbReference>
<evidence type="ECO:0000313" key="5">
    <source>
        <dbReference type="EMBL" id="SDX66544.1"/>
    </source>
</evidence>
<evidence type="ECO:0000256" key="2">
    <source>
        <dbReference type="ARBA" id="ARBA00022741"/>
    </source>
</evidence>
<evidence type="ECO:0000256" key="1">
    <source>
        <dbReference type="ARBA" id="ARBA00008059"/>
    </source>
</evidence>
<dbReference type="Pfam" id="PF01695">
    <property type="entry name" value="IstB_IS21"/>
    <property type="match status" value="1"/>
</dbReference>
<dbReference type="PANTHER" id="PTHR30050">
    <property type="entry name" value="CHROMOSOMAL REPLICATION INITIATOR PROTEIN DNAA"/>
    <property type="match status" value="1"/>
</dbReference>
<dbReference type="SUPFAM" id="SSF52540">
    <property type="entry name" value="P-loop containing nucleoside triphosphate hydrolases"/>
    <property type="match status" value="1"/>
</dbReference>
<dbReference type="PIRSF" id="PIRSF003073">
    <property type="entry name" value="DNAC_TnpB_IstB"/>
    <property type="match status" value="1"/>
</dbReference>
<dbReference type="AlphaFoldDB" id="A0A1H3DLJ0"/>
<dbReference type="GO" id="GO:0006260">
    <property type="term" value="P:DNA replication"/>
    <property type="evidence" value="ECO:0007669"/>
    <property type="project" value="TreeGrafter"/>
</dbReference>
<evidence type="ECO:0000313" key="6">
    <source>
        <dbReference type="Proteomes" id="UP000199266"/>
    </source>
</evidence>
<accession>A0A1H3DLJ0</accession>
<dbReference type="EMBL" id="FNPD01000001">
    <property type="protein sequence ID" value="SDX66544.1"/>
    <property type="molecule type" value="Genomic_DNA"/>
</dbReference>
<feature type="domain" description="AAA+ ATPase" evidence="4">
    <location>
        <begin position="99"/>
        <end position="234"/>
    </location>
</feature>
<dbReference type="InterPro" id="IPR002611">
    <property type="entry name" value="IstB_ATP-bd"/>
</dbReference>
<name>A0A1H3DLJ0_9BACT</name>